<dbReference type="InterPro" id="IPR005804">
    <property type="entry name" value="FA_desaturase_dom"/>
</dbReference>
<feature type="domain" description="Fatty acid desaturase" evidence="2">
    <location>
        <begin position="36"/>
        <end position="263"/>
    </location>
</feature>
<proteinExistence type="predicted"/>
<keyword evidence="1" id="KW-0812">Transmembrane</keyword>
<reference evidence="3 4" key="1">
    <citation type="submission" date="2022-01" db="EMBL/GenBank/DDBJ databases">
        <title>Whole genome-based taxonomy of the Shewanellaceae.</title>
        <authorList>
            <person name="Martin-Rodriguez A.J."/>
        </authorList>
    </citation>
    <scope>NUCLEOTIDE SEQUENCE [LARGE SCALE GENOMIC DNA]</scope>
    <source>
        <strain evidence="3 4">DSM 17177</strain>
    </source>
</reference>
<dbReference type="EMBL" id="JAKIKS010000203">
    <property type="protein sequence ID" value="MCL1127737.1"/>
    <property type="molecule type" value="Genomic_DNA"/>
</dbReference>
<dbReference type="RefSeq" id="WP_248943171.1">
    <property type="nucleotide sequence ID" value="NZ_JAKIKS010000203.1"/>
</dbReference>
<evidence type="ECO:0000313" key="3">
    <source>
        <dbReference type="EMBL" id="MCL1127737.1"/>
    </source>
</evidence>
<evidence type="ECO:0000256" key="1">
    <source>
        <dbReference type="SAM" id="Phobius"/>
    </source>
</evidence>
<evidence type="ECO:0000259" key="2">
    <source>
        <dbReference type="Pfam" id="PF00487"/>
    </source>
</evidence>
<gene>
    <name evidence="3" type="ORF">L2764_25505</name>
</gene>
<feature type="transmembrane region" description="Helical" evidence="1">
    <location>
        <begin position="181"/>
        <end position="200"/>
    </location>
</feature>
<sequence length="274" mass="31966">MNINPFKHSADYLPVFYIMSLAIFQFIICFQLSLIWTFVCSLILLPLLATSTAYNHHQQHHPVFKWSGLNRVFEMVLTFQTGVISYGWTLHHVLGHHVHYLNQHTEHENDSGIIDEARWTKPGGRQMSFVEYSIKTTVLSYWLMVKVGLKHKKILKRFILYGFITLTLTIIGVLTLGMNFIVAYILVPVIVLFATIASTYKHHSGLRSKDKFHASYNIEGKFYNVLTCNLGYHTAHHLRPGLHWSQLPEYHNKIRHKIPPHLLKLYNWKNFLSL</sequence>
<accession>A0ABT0LKB6</accession>
<dbReference type="Proteomes" id="UP001203423">
    <property type="component" value="Unassembled WGS sequence"/>
</dbReference>
<evidence type="ECO:0000313" key="4">
    <source>
        <dbReference type="Proteomes" id="UP001203423"/>
    </source>
</evidence>
<protein>
    <submittedName>
        <fullName evidence="3">Fatty acid desaturase</fullName>
    </submittedName>
</protein>
<organism evidence="3 4">
    <name type="scientific">Shewanella surugensis</name>
    <dbReference type="NCBI Taxonomy" id="212020"/>
    <lineage>
        <taxon>Bacteria</taxon>
        <taxon>Pseudomonadati</taxon>
        <taxon>Pseudomonadota</taxon>
        <taxon>Gammaproteobacteria</taxon>
        <taxon>Alteromonadales</taxon>
        <taxon>Shewanellaceae</taxon>
        <taxon>Shewanella</taxon>
    </lineage>
</organism>
<feature type="transmembrane region" description="Helical" evidence="1">
    <location>
        <begin position="34"/>
        <end position="54"/>
    </location>
</feature>
<comment type="caution">
    <text evidence="3">The sequence shown here is derived from an EMBL/GenBank/DDBJ whole genome shotgun (WGS) entry which is preliminary data.</text>
</comment>
<feature type="transmembrane region" description="Helical" evidence="1">
    <location>
        <begin position="158"/>
        <end position="175"/>
    </location>
</feature>
<keyword evidence="1" id="KW-1133">Transmembrane helix</keyword>
<name>A0ABT0LKB6_9GAMM</name>
<keyword evidence="1" id="KW-0472">Membrane</keyword>
<keyword evidence="4" id="KW-1185">Reference proteome</keyword>
<dbReference type="Pfam" id="PF00487">
    <property type="entry name" value="FA_desaturase"/>
    <property type="match status" value="1"/>
</dbReference>